<sequence length="136" mass="15672">MSSMMMMRKRKGRESDSPRRPNAIKVSVPVSETFLIVPTHPHHSRKVGRTSLMSWLEAAPRPRPKRVSRRTFVFPLLKPVHQGHIDKAIDFYQEHVLHAGDQKHESALEQAKDARIASAIRHTVGLKKDEDKEHHH</sequence>
<dbReference type="Proteomes" id="UP000054097">
    <property type="component" value="Unassembled WGS sequence"/>
</dbReference>
<reference evidence="2 3" key="1">
    <citation type="submission" date="2014-04" db="EMBL/GenBank/DDBJ databases">
        <authorList>
            <consortium name="DOE Joint Genome Institute"/>
            <person name="Kuo A."/>
            <person name="Zuccaro A."/>
            <person name="Kohler A."/>
            <person name="Nagy L.G."/>
            <person name="Floudas D."/>
            <person name="Copeland A."/>
            <person name="Barry K.W."/>
            <person name="Cichocki N."/>
            <person name="Veneault-Fourrey C."/>
            <person name="LaButti K."/>
            <person name="Lindquist E.A."/>
            <person name="Lipzen A."/>
            <person name="Lundell T."/>
            <person name="Morin E."/>
            <person name="Murat C."/>
            <person name="Sun H."/>
            <person name="Tunlid A."/>
            <person name="Henrissat B."/>
            <person name="Grigoriev I.V."/>
            <person name="Hibbett D.S."/>
            <person name="Martin F."/>
            <person name="Nordberg H.P."/>
            <person name="Cantor M.N."/>
            <person name="Hua S.X."/>
        </authorList>
    </citation>
    <scope>NUCLEOTIDE SEQUENCE [LARGE SCALE GENOMIC DNA]</scope>
    <source>
        <strain evidence="2 3">MAFF 305830</strain>
    </source>
</reference>
<dbReference type="AlphaFoldDB" id="A0A0C3BGB1"/>
<evidence type="ECO:0000313" key="2">
    <source>
        <dbReference type="EMBL" id="KIM31179.1"/>
    </source>
</evidence>
<name>A0A0C3BGB1_SERVB</name>
<keyword evidence="3" id="KW-1185">Reference proteome</keyword>
<dbReference type="OrthoDB" id="3050608at2759"/>
<organism evidence="2 3">
    <name type="scientific">Serendipita vermifera MAFF 305830</name>
    <dbReference type="NCBI Taxonomy" id="933852"/>
    <lineage>
        <taxon>Eukaryota</taxon>
        <taxon>Fungi</taxon>
        <taxon>Dikarya</taxon>
        <taxon>Basidiomycota</taxon>
        <taxon>Agaricomycotina</taxon>
        <taxon>Agaricomycetes</taxon>
        <taxon>Sebacinales</taxon>
        <taxon>Serendipitaceae</taxon>
        <taxon>Serendipita</taxon>
    </lineage>
</organism>
<reference evidence="3" key="2">
    <citation type="submission" date="2015-01" db="EMBL/GenBank/DDBJ databases">
        <title>Evolutionary Origins and Diversification of the Mycorrhizal Mutualists.</title>
        <authorList>
            <consortium name="DOE Joint Genome Institute"/>
            <consortium name="Mycorrhizal Genomics Consortium"/>
            <person name="Kohler A."/>
            <person name="Kuo A."/>
            <person name="Nagy L.G."/>
            <person name="Floudas D."/>
            <person name="Copeland A."/>
            <person name="Barry K.W."/>
            <person name="Cichocki N."/>
            <person name="Veneault-Fourrey C."/>
            <person name="LaButti K."/>
            <person name="Lindquist E.A."/>
            <person name="Lipzen A."/>
            <person name="Lundell T."/>
            <person name="Morin E."/>
            <person name="Murat C."/>
            <person name="Riley R."/>
            <person name="Ohm R."/>
            <person name="Sun H."/>
            <person name="Tunlid A."/>
            <person name="Henrissat B."/>
            <person name="Grigoriev I.V."/>
            <person name="Hibbett D.S."/>
            <person name="Martin F."/>
        </authorList>
    </citation>
    <scope>NUCLEOTIDE SEQUENCE [LARGE SCALE GENOMIC DNA]</scope>
    <source>
        <strain evidence="3">MAFF 305830</strain>
    </source>
</reference>
<accession>A0A0C3BGB1</accession>
<feature type="region of interest" description="Disordered" evidence="1">
    <location>
        <begin position="1"/>
        <end position="22"/>
    </location>
</feature>
<dbReference type="HOGENOM" id="CLU_1876705_0_0_1"/>
<gene>
    <name evidence="2" type="ORF">M408DRAFT_255003</name>
</gene>
<dbReference type="EMBL" id="KN824282">
    <property type="protein sequence ID" value="KIM31179.1"/>
    <property type="molecule type" value="Genomic_DNA"/>
</dbReference>
<evidence type="ECO:0000256" key="1">
    <source>
        <dbReference type="SAM" id="MobiDB-lite"/>
    </source>
</evidence>
<protein>
    <submittedName>
        <fullName evidence="2">Uncharacterized protein</fullName>
    </submittedName>
</protein>
<proteinExistence type="predicted"/>
<evidence type="ECO:0000313" key="3">
    <source>
        <dbReference type="Proteomes" id="UP000054097"/>
    </source>
</evidence>